<keyword evidence="3" id="KW-1185">Reference proteome</keyword>
<keyword evidence="1" id="KW-0472">Membrane</keyword>
<accession>A0ABV0PNU3</accession>
<comment type="caution">
    <text evidence="2">The sequence shown here is derived from an EMBL/GenBank/DDBJ whole genome shotgun (WGS) entry which is preliminary data.</text>
</comment>
<dbReference type="Proteomes" id="UP001476798">
    <property type="component" value="Unassembled WGS sequence"/>
</dbReference>
<evidence type="ECO:0000313" key="2">
    <source>
        <dbReference type="EMBL" id="MEQ2185180.1"/>
    </source>
</evidence>
<keyword evidence="1" id="KW-0812">Transmembrane</keyword>
<proteinExistence type="predicted"/>
<name>A0ABV0PNU3_9TELE</name>
<reference evidence="2 3" key="1">
    <citation type="submission" date="2021-06" db="EMBL/GenBank/DDBJ databases">
        <authorList>
            <person name="Palmer J.M."/>
        </authorList>
    </citation>
    <scope>NUCLEOTIDE SEQUENCE [LARGE SCALE GENOMIC DNA]</scope>
    <source>
        <strain evidence="2 3">GA_2019</strain>
        <tissue evidence="2">Muscle</tissue>
    </source>
</reference>
<gene>
    <name evidence="2" type="ORF">GOODEAATRI_015561</name>
</gene>
<sequence length="106" mass="12292">MSTQCCYNSVRFRRVWLPDVLQPWSLVTHGDAPPGRRKCPDFLGCKYDNVFAAGCLLGLSKCVVLQWFVYRIYNKGKSHRYKHYIWTTPTQFNVMVKALFAHSGSE</sequence>
<feature type="transmembrane region" description="Helical" evidence="1">
    <location>
        <begin position="50"/>
        <end position="73"/>
    </location>
</feature>
<evidence type="ECO:0000313" key="3">
    <source>
        <dbReference type="Proteomes" id="UP001476798"/>
    </source>
</evidence>
<organism evidence="2 3">
    <name type="scientific">Goodea atripinnis</name>
    <dbReference type="NCBI Taxonomy" id="208336"/>
    <lineage>
        <taxon>Eukaryota</taxon>
        <taxon>Metazoa</taxon>
        <taxon>Chordata</taxon>
        <taxon>Craniata</taxon>
        <taxon>Vertebrata</taxon>
        <taxon>Euteleostomi</taxon>
        <taxon>Actinopterygii</taxon>
        <taxon>Neopterygii</taxon>
        <taxon>Teleostei</taxon>
        <taxon>Neoteleostei</taxon>
        <taxon>Acanthomorphata</taxon>
        <taxon>Ovalentaria</taxon>
        <taxon>Atherinomorphae</taxon>
        <taxon>Cyprinodontiformes</taxon>
        <taxon>Goodeidae</taxon>
        <taxon>Goodea</taxon>
    </lineage>
</organism>
<protein>
    <submittedName>
        <fullName evidence="2">Uncharacterized protein</fullName>
    </submittedName>
</protein>
<evidence type="ECO:0000256" key="1">
    <source>
        <dbReference type="SAM" id="Phobius"/>
    </source>
</evidence>
<dbReference type="EMBL" id="JAHRIO010081120">
    <property type="protein sequence ID" value="MEQ2185180.1"/>
    <property type="molecule type" value="Genomic_DNA"/>
</dbReference>
<keyword evidence="1" id="KW-1133">Transmembrane helix</keyword>